<dbReference type="InterPro" id="IPR036514">
    <property type="entry name" value="SGNH_hydro_sf"/>
</dbReference>
<dbReference type="InterPro" id="IPR013783">
    <property type="entry name" value="Ig-like_fold"/>
</dbReference>
<reference evidence="8" key="1">
    <citation type="submission" date="2011-07" db="EMBL/GenBank/DDBJ databases">
        <title>Some potential microbial weathering related gene sequences of Bacillus mucilaginosus.</title>
        <authorList>
            <person name="Lian B."/>
            <person name="Xiao B."/>
        </authorList>
    </citation>
    <scope>NUCLEOTIDE SEQUENCE</scope>
    <source>
        <strain evidence="8">K02</strain>
    </source>
</reference>
<dbReference type="GO" id="GO:0016787">
    <property type="term" value="F:hydrolase activity"/>
    <property type="evidence" value="ECO:0007669"/>
    <property type="project" value="InterPro"/>
</dbReference>
<keyword evidence="2" id="KW-0732">Signal</keyword>
<feature type="signal peptide" evidence="2">
    <location>
        <begin position="1"/>
        <end position="37"/>
    </location>
</feature>
<dbReference type="PANTHER" id="PTHR43118:SF1">
    <property type="entry name" value="RHAMNOGALACTURONAN LYASE (EUROFUNG)"/>
    <property type="match status" value="1"/>
</dbReference>
<feature type="domain" description="SGNH hydrolase-type esterase" evidence="4">
    <location>
        <begin position="799"/>
        <end position="964"/>
    </location>
</feature>
<accession>V9IRL2</accession>
<feature type="region of interest" description="Disordered" evidence="1">
    <location>
        <begin position="1693"/>
        <end position="1712"/>
    </location>
</feature>
<dbReference type="InterPro" id="IPR028994">
    <property type="entry name" value="Integrin_alpha_N"/>
</dbReference>
<dbReference type="EMBL" id="JN225030">
    <property type="protein sequence ID" value="AFK65224.1"/>
    <property type="molecule type" value="Genomic_DNA"/>
</dbReference>
<dbReference type="CDD" id="cd10318">
    <property type="entry name" value="RGL11"/>
    <property type="match status" value="1"/>
</dbReference>
<dbReference type="Gene3D" id="1.20.1270.90">
    <property type="entry name" value="AF1782-like"/>
    <property type="match status" value="1"/>
</dbReference>
<evidence type="ECO:0008006" key="9">
    <source>
        <dbReference type="Google" id="ProtNLM"/>
    </source>
</evidence>
<dbReference type="SUPFAM" id="SSF81296">
    <property type="entry name" value="E set domains"/>
    <property type="match status" value="2"/>
</dbReference>
<evidence type="ECO:0000256" key="2">
    <source>
        <dbReference type="SAM" id="SignalP"/>
    </source>
</evidence>
<dbReference type="NCBIfam" id="NF047446">
    <property type="entry name" value="barrel_OmpL47"/>
    <property type="match status" value="1"/>
</dbReference>
<dbReference type="InterPro" id="IPR041624">
    <property type="entry name" value="RGI_lyase"/>
</dbReference>
<dbReference type="Pfam" id="PF08329">
    <property type="entry name" value="ChitinaseA_N"/>
    <property type="match status" value="1"/>
</dbReference>
<dbReference type="Pfam" id="PF18370">
    <property type="entry name" value="RGI_lyase"/>
    <property type="match status" value="1"/>
</dbReference>
<dbReference type="CDD" id="cd01821">
    <property type="entry name" value="Rhamnogalacturan_acetylesterase_like"/>
    <property type="match status" value="2"/>
</dbReference>
<sequence>MNTLGTKAGSRSKSLCAFFLTLLMVFSAVVLPAPGHAASSDSTQARQAEYLNRGLVAVLVDNGVFLSWRYLNTDPNEIAFNVYKNGKKVNAAPISGSTNYVDTTGADSSEYQISTVIAGKEEMQPETVSVWHNKYLPIPLVKPADGRTKDGGTYSYIASDASVADVDGDGEFEIVFLWNPSNMKDNSHAGYTGNVFIDAVELDGTRLWRIDLGVNIRAGAHYTPFMVYDLDGNGKAEVVVKTADGTKDGKGQVIGDGTKDYRNESGYILSGPEYLTLFDGQTGAAVSTVNYDPPRGDVSAWGDGYGNRVDRFLAAVAYLDGVKPSVIMSRGYYTRTVLAAYDFAGGQLVKRWTFDTNEAGQQYQGQGNHGLSVLDVDADGKDEIMFGALAINDDGTLLYSTGLGHGDAMHAGKLDPARDGYQVVSVHEHTTAQYGLEMRDAATGDILWGEYTGIDTGRGMSADIDPAYPGYESWAATIVDGQIVPVTNGYSAGGDVIYSKEEAPKSANFAIWWDGDLGRELFDHVWDSTTSKGVPVVYKWDYQNKKLDEIFRAEGALTNNSTKGNPAIQADILGDWREEILVRSEDSTEYRLYSTTIPTAYRIPALMQDPVYRLGAAWQNAGYNQPPHTGFHIGFGAADFPKANMDLTGGKAVTEQVYHFDFGTEAEAGTTVVQDTYYTAGTGYGFENTSGITVGAGQVTLPENAKFAVDLPNANYKVTVKLGDDAQDSSVGVKSEYVQKLAVSNVQAGEPLVYSYDIALVDGQLEFIFSGSSIHVQEIILEKYPEKTPGVSKTIYMAGDSTMQSYSAMQAPQEGWGQQFGRYFANGVVVENHSIGGRSSKSFMVDGRLDTILREIKPQDFFFISFGHNDASAGIPERYASPEDYKTYLARYVNGARQRGATPILLTPVGRRDFNTITQEFNVSFPEYVKAAKELAEELQVQLIDLSQLSIAHYNKIGLAASEKLFLYANPGEYPKYPNGVSDNTHFSGYGAQVIAGLVAGAVKPLNLSISPYVIDPDLVEPEPEPEIQLYEENFEGDPAAIQYAMVNAAGISGTMTGTVVEQNGNKVLSVTGGGSGNRAKVFRLFDAVNGDVVRVNFDWHSGNVGAFPSEGHLSLMDANENIILTLYTTSGTNTRIGYYPGLYTASYGTGSTAIPEGGVTTNVYKNQWVNVDAAIHFAEKKIDLTLTSLTDPSVTQTIKGIPMSSGTAYADNVRGMRFLGTRKSGGGTLSWTTQIDNVRMEGTKLAPAAGDQTALIGLHEEVKALDLSAYTEQSAAVVNRALAAAEAIIGTEATQAQVDHVFNMLTVAKESLTSEPAGDISEYQFDFGSGAAAEGYLKVDAKRAYVEGNGYGFADTSLTLDANRETGNALTEDFTRVNGTSFLVEMKPANYRVTMTIGDAQEATNAGVTVEQMAKVPVTSAAAGEFKEITYDIALVDGVFNFDFSGNTPKINALKIERLPDNGAGEKPVIYLASDSTVASYAESYRPQAGWGETLGANFDLDQVSIDNRAVGGLSSKTFLVGGYLNEILLGIHAGDYLFMQWSHNDSTPSRPERYLTPEQFKVYLKAYINGAVQRGATPVLVTPVNRRDFTGETLNKSFPEYVQAMKETAQETGTLLMDLNQASWEYFQELGPEGTKDIFMWVDGKEDNTHLQMNGAIKVAELVAGLVRELNIPLAAFVKPSGQELAAFVKPSDQEAPQTTATAEGESHNGWYTSPVQVTLNAIDEGSVVEATYYQINHGEMMAGTGVLLNEQGEHTVTYWSVDKAGNKEAEQSLPVRIDLAPPTIDVQGQTEYTIDQQVEITYTASDTASGVDNPAGVLLNVPAYTLEPGPHQVTAAVYDRAGREQSVDFSFGVMATFDSLAELTLGFAAESQDPNSEKIAQQLVSLLEQAEQSAKAREGAKARQLLEAYSNQVNKNRDKVFTAAQADALIKWASWLRQMTPLAKSAPGTPVLSDNNGHDTGLEDGDYTVTMNLWWGNNGTQFKLYENGKLINQTALADESPSAQSVKTDITGRKNGTYVYTCELINSLGTTPCAPLTVNVTDASPGQAALSHDNWDGGGSFNVSMNLWWGTNASQYALYENGILIDTQALEARTPDAQSAVTAIVDKAPGTYVYEAVLSNQAGETRTAKMTVTVQE</sequence>
<feature type="domain" description="Beta-agarase/YXIM esterase-like galactose-binding" evidence="6">
    <location>
        <begin position="658"/>
        <end position="769"/>
    </location>
</feature>
<dbReference type="Gene3D" id="2.60.40.10">
    <property type="entry name" value="Immunoglobulins"/>
    <property type="match status" value="3"/>
</dbReference>
<dbReference type="SUPFAM" id="SSF52266">
    <property type="entry name" value="SGNH hydrolase"/>
    <property type="match status" value="2"/>
</dbReference>
<organism evidence="8">
    <name type="scientific">Paenibacillus mucilaginosus K02</name>
    <dbReference type="NCBI Taxonomy" id="997761"/>
    <lineage>
        <taxon>Bacteria</taxon>
        <taxon>Bacillati</taxon>
        <taxon>Bacillota</taxon>
        <taxon>Bacilli</taxon>
        <taxon>Bacillales</taxon>
        <taxon>Paenibacillaceae</taxon>
        <taxon>Paenibacillus</taxon>
    </lineage>
</organism>
<evidence type="ECO:0000259" key="3">
    <source>
        <dbReference type="Pfam" id="PF08329"/>
    </source>
</evidence>
<dbReference type="Gene3D" id="3.40.50.1110">
    <property type="entry name" value="SGNH hydrolase"/>
    <property type="match status" value="2"/>
</dbReference>
<dbReference type="InterPro" id="IPR013540">
    <property type="entry name" value="ChitinaseA_N"/>
</dbReference>
<evidence type="ECO:0000259" key="7">
    <source>
        <dbReference type="Pfam" id="PF21348"/>
    </source>
</evidence>
<dbReference type="InterPro" id="IPR037459">
    <property type="entry name" value="RhgT-like"/>
</dbReference>
<feature type="domain" description="Rhamnogalacturonan lyase family 11 C-terminal" evidence="7">
    <location>
        <begin position="135"/>
        <end position="640"/>
    </location>
</feature>
<dbReference type="InterPro" id="IPR013830">
    <property type="entry name" value="SGNH_hydro"/>
</dbReference>
<dbReference type="Pfam" id="PF21348">
    <property type="entry name" value="RGL11_C"/>
    <property type="match status" value="1"/>
</dbReference>
<proteinExistence type="predicted"/>
<feature type="domain" description="Beta-agarase/YXIM esterase-like galactose-binding" evidence="6">
    <location>
        <begin position="1324"/>
        <end position="1417"/>
    </location>
</feature>
<feature type="domain" description="Rhamnogalacturonan I lyase beta-sheet" evidence="5">
    <location>
        <begin position="46"/>
        <end position="131"/>
    </location>
</feature>
<dbReference type="InterPro" id="IPR014756">
    <property type="entry name" value="Ig_E-set"/>
</dbReference>
<dbReference type="InterPro" id="IPR049033">
    <property type="entry name" value="AGA-YXIM_GBD"/>
</dbReference>
<dbReference type="Pfam" id="PF21254">
    <property type="entry name" value="AGA-YXIM_GBD"/>
    <property type="match status" value="2"/>
</dbReference>
<dbReference type="Gene3D" id="3.30.1920.20">
    <property type="match status" value="1"/>
</dbReference>
<dbReference type="InterPro" id="IPR058094">
    <property type="entry name" value="Ig-like_OmpL47-like"/>
</dbReference>
<dbReference type="SUPFAM" id="SSF49785">
    <property type="entry name" value="Galactose-binding domain-like"/>
    <property type="match status" value="2"/>
</dbReference>
<dbReference type="Gene3D" id="2.60.120.430">
    <property type="entry name" value="Galactose-binding lectin"/>
    <property type="match status" value="2"/>
</dbReference>
<name>V9IRL2_9BACL</name>
<evidence type="ECO:0000256" key="1">
    <source>
        <dbReference type="SAM" id="MobiDB-lite"/>
    </source>
</evidence>
<evidence type="ECO:0000313" key="8">
    <source>
        <dbReference type="EMBL" id="AFK65224.1"/>
    </source>
</evidence>
<protein>
    <recommendedName>
        <fullName evidence="9">G-D-S-L family lipolytic protein</fullName>
    </recommendedName>
</protein>
<evidence type="ECO:0000259" key="6">
    <source>
        <dbReference type="Pfam" id="PF21254"/>
    </source>
</evidence>
<dbReference type="InterPro" id="IPR034641">
    <property type="entry name" value="RGL11"/>
</dbReference>
<evidence type="ECO:0000259" key="4">
    <source>
        <dbReference type="Pfam" id="PF13472"/>
    </source>
</evidence>
<evidence type="ECO:0000259" key="5">
    <source>
        <dbReference type="Pfam" id="PF18370"/>
    </source>
</evidence>
<feature type="domain" description="Chitinase A N-terminal" evidence="3">
    <location>
        <begin position="1969"/>
        <end position="2046"/>
    </location>
</feature>
<dbReference type="PANTHER" id="PTHR43118">
    <property type="entry name" value="RHAMNOGALACTURONAN LYASE (EUROFUNG)"/>
    <property type="match status" value="1"/>
</dbReference>
<feature type="chain" id="PRO_5004778324" description="G-D-S-L family lipolytic protein" evidence="2">
    <location>
        <begin position="38"/>
        <end position="2139"/>
    </location>
</feature>
<dbReference type="Pfam" id="PF13472">
    <property type="entry name" value="Lipase_GDSL_2"/>
    <property type="match status" value="1"/>
</dbReference>
<dbReference type="InterPro" id="IPR049366">
    <property type="entry name" value="RGL11_C"/>
</dbReference>
<dbReference type="InterPro" id="IPR008979">
    <property type="entry name" value="Galactose-bd-like_sf"/>
</dbReference>
<dbReference type="SUPFAM" id="SSF69318">
    <property type="entry name" value="Integrin alpha N-terminal domain"/>
    <property type="match status" value="1"/>
</dbReference>